<dbReference type="GO" id="GO:0004519">
    <property type="term" value="F:endonuclease activity"/>
    <property type="evidence" value="ECO:0007669"/>
    <property type="project" value="UniProtKB-KW"/>
</dbReference>
<feature type="domain" description="DUF559" evidence="2">
    <location>
        <begin position="10"/>
        <end position="113"/>
    </location>
</feature>
<name>A0A1M5XQ67_9FIRM</name>
<keyword evidence="3" id="KW-0540">Nuclease</keyword>
<keyword evidence="4" id="KW-1185">Reference proteome</keyword>
<dbReference type="Gene3D" id="3.40.960.10">
    <property type="entry name" value="VSR Endonuclease"/>
    <property type="match status" value="1"/>
</dbReference>
<dbReference type="Pfam" id="PF04480">
    <property type="entry name" value="DUF559"/>
    <property type="match status" value="1"/>
</dbReference>
<dbReference type="AlphaFoldDB" id="A0A1M5XQ67"/>
<dbReference type="PANTHER" id="PTHR38590">
    <property type="entry name" value="BLL0828 PROTEIN"/>
    <property type="match status" value="1"/>
</dbReference>
<keyword evidence="3" id="KW-0378">Hydrolase</keyword>
<evidence type="ECO:0000313" key="3">
    <source>
        <dbReference type="EMBL" id="SHI01668.1"/>
    </source>
</evidence>
<dbReference type="STRING" id="1123282.SAMN02745823_01921"/>
<gene>
    <name evidence="3" type="ORF">SAMN02745823_01921</name>
</gene>
<dbReference type="RefSeq" id="WP_073078202.1">
    <property type="nucleotide sequence ID" value="NZ_FQXV01000006.1"/>
</dbReference>
<dbReference type="PANTHER" id="PTHR38590:SF1">
    <property type="entry name" value="BLL0828 PROTEIN"/>
    <property type="match status" value="1"/>
</dbReference>
<dbReference type="OrthoDB" id="9798754at2"/>
<evidence type="ECO:0000256" key="1">
    <source>
        <dbReference type="SAM" id="MobiDB-lite"/>
    </source>
</evidence>
<proteinExistence type="predicted"/>
<accession>A0A1M5XQ67</accession>
<dbReference type="InterPro" id="IPR011335">
    <property type="entry name" value="Restrct_endonuc-II-like"/>
</dbReference>
<dbReference type="CDD" id="cd01038">
    <property type="entry name" value="Endonuclease_DUF559"/>
    <property type="match status" value="1"/>
</dbReference>
<dbReference type="InterPro" id="IPR047216">
    <property type="entry name" value="Endonuclease_DUF559_bact"/>
</dbReference>
<dbReference type="Proteomes" id="UP000183995">
    <property type="component" value="Unassembled WGS sequence"/>
</dbReference>
<evidence type="ECO:0000313" key="4">
    <source>
        <dbReference type="Proteomes" id="UP000183995"/>
    </source>
</evidence>
<dbReference type="InterPro" id="IPR007569">
    <property type="entry name" value="DUF559"/>
</dbReference>
<organism evidence="3 4">
    <name type="scientific">Sporobacter termitidis DSM 10068</name>
    <dbReference type="NCBI Taxonomy" id="1123282"/>
    <lineage>
        <taxon>Bacteria</taxon>
        <taxon>Bacillati</taxon>
        <taxon>Bacillota</taxon>
        <taxon>Clostridia</taxon>
        <taxon>Eubacteriales</taxon>
        <taxon>Oscillospiraceae</taxon>
        <taxon>Sporobacter</taxon>
    </lineage>
</organism>
<dbReference type="EMBL" id="FQXV01000006">
    <property type="protein sequence ID" value="SHI01668.1"/>
    <property type="molecule type" value="Genomic_DNA"/>
</dbReference>
<evidence type="ECO:0000259" key="2">
    <source>
        <dbReference type="Pfam" id="PF04480"/>
    </source>
</evidence>
<protein>
    <submittedName>
        <fullName evidence="3">Very-short-patch-repair endonuclease</fullName>
    </submittedName>
</protein>
<feature type="region of interest" description="Disordered" evidence="1">
    <location>
        <begin position="126"/>
        <end position="149"/>
    </location>
</feature>
<dbReference type="SUPFAM" id="SSF52980">
    <property type="entry name" value="Restriction endonuclease-like"/>
    <property type="match status" value="1"/>
</dbReference>
<keyword evidence="3" id="KW-0255">Endonuclease</keyword>
<reference evidence="3 4" key="1">
    <citation type="submission" date="2016-11" db="EMBL/GenBank/DDBJ databases">
        <authorList>
            <person name="Jaros S."/>
            <person name="Januszkiewicz K."/>
            <person name="Wedrychowicz H."/>
        </authorList>
    </citation>
    <scope>NUCLEOTIDE SEQUENCE [LARGE SCALE GENOMIC DNA]</scope>
    <source>
        <strain evidence="3 4">DSM 10068</strain>
    </source>
</reference>
<sequence>MSLEYNRALIDRAKELRRSLTPQERKLWYEFLSAYPVRFQRQKVIDSYIADFYCAKAKLIIELDGSGHFEPEQKEYDAIRTEILNAYGLTVIRFTNLEIERNFSAVCSAIENSVKESLLQLLENDGATQSFSKPPSVEGGGAAKPRRKE</sequence>